<name>A0A1M6PLC8_9FIRM</name>
<dbReference type="STRING" id="1121322.SAMN02745136_01641"/>
<organism evidence="1 2">
    <name type="scientific">Anaerocolumna jejuensis DSM 15929</name>
    <dbReference type="NCBI Taxonomy" id="1121322"/>
    <lineage>
        <taxon>Bacteria</taxon>
        <taxon>Bacillati</taxon>
        <taxon>Bacillota</taxon>
        <taxon>Clostridia</taxon>
        <taxon>Lachnospirales</taxon>
        <taxon>Lachnospiraceae</taxon>
        <taxon>Anaerocolumna</taxon>
    </lineage>
</organism>
<dbReference type="Proteomes" id="UP000184386">
    <property type="component" value="Unassembled WGS sequence"/>
</dbReference>
<dbReference type="OrthoDB" id="1779525at2"/>
<accession>A0A1M6PLC8</accession>
<dbReference type="AlphaFoldDB" id="A0A1M6PLC8"/>
<dbReference type="EMBL" id="FRAC01000009">
    <property type="protein sequence ID" value="SHK08695.1"/>
    <property type="molecule type" value="Genomic_DNA"/>
</dbReference>
<keyword evidence="2" id="KW-1185">Reference proteome</keyword>
<protein>
    <submittedName>
        <fullName evidence="1">Uncharacterized protein</fullName>
    </submittedName>
</protein>
<evidence type="ECO:0000313" key="1">
    <source>
        <dbReference type="EMBL" id="SHK08695.1"/>
    </source>
</evidence>
<proteinExistence type="predicted"/>
<gene>
    <name evidence="1" type="ORF">SAMN02745136_01641</name>
</gene>
<sequence length="109" mass="12276">MWSKIYPVMWISVKVKEKRAFSISFPIPLSLLDELIDSTVDLLSVIKLFTPNAPVSKITSGEKKYVFTPEALKVFLEAVHTIIHSLKKDGSYDLVDVATNEVQVLVKIL</sequence>
<evidence type="ECO:0000313" key="2">
    <source>
        <dbReference type="Proteomes" id="UP000184386"/>
    </source>
</evidence>
<reference evidence="1 2" key="1">
    <citation type="submission" date="2016-11" db="EMBL/GenBank/DDBJ databases">
        <authorList>
            <person name="Jaros S."/>
            <person name="Januszkiewicz K."/>
            <person name="Wedrychowicz H."/>
        </authorList>
    </citation>
    <scope>NUCLEOTIDE SEQUENCE [LARGE SCALE GENOMIC DNA]</scope>
    <source>
        <strain evidence="1 2">DSM 15929</strain>
    </source>
</reference>
<dbReference type="RefSeq" id="WP_073274705.1">
    <property type="nucleotide sequence ID" value="NZ_FRAC01000009.1"/>
</dbReference>